<dbReference type="AlphaFoldDB" id="W2S8Y6"/>
<reference evidence="10 11" key="1">
    <citation type="submission" date="2013-03" db="EMBL/GenBank/DDBJ databases">
        <title>The Genome Sequence of Phialophora europaea CBS 101466.</title>
        <authorList>
            <consortium name="The Broad Institute Genomics Platform"/>
            <person name="Cuomo C."/>
            <person name="de Hoog S."/>
            <person name="Gorbushina A."/>
            <person name="Walker B."/>
            <person name="Young S.K."/>
            <person name="Zeng Q."/>
            <person name="Gargeya S."/>
            <person name="Fitzgerald M."/>
            <person name="Haas B."/>
            <person name="Abouelleil A."/>
            <person name="Allen A.W."/>
            <person name="Alvarado L."/>
            <person name="Arachchi H.M."/>
            <person name="Berlin A.M."/>
            <person name="Chapman S.B."/>
            <person name="Gainer-Dewar J."/>
            <person name="Goldberg J."/>
            <person name="Griggs A."/>
            <person name="Gujja S."/>
            <person name="Hansen M."/>
            <person name="Howarth C."/>
            <person name="Imamovic A."/>
            <person name="Ireland A."/>
            <person name="Larimer J."/>
            <person name="McCowan C."/>
            <person name="Murphy C."/>
            <person name="Pearson M."/>
            <person name="Poon T.W."/>
            <person name="Priest M."/>
            <person name="Roberts A."/>
            <person name="Saif S."/>
            <person name="Shea T."/>
            <person name="Sisk P."/>
            <person name="Sykes S."/>
            <person name="Wortman J."/>
            <person name="Nusbaum C."/>
            <person name="Birren B."/>
        </authorList>
    </citation>
    <scope>NUCLEOTIDE SEQUENCE [LARGE SCALE GENOMIC DNA]</scope>
    <source>
        <strain evidence="10 11">CBS 101466</strain>
    </source>
</reference>
<dbReference type="HOGENOM" id="CLU_018204_4_1_1"/>
<dbReference type="SUPFAM" id="SSF56645">
    <property type="entry name" value="Acyl-CoA dehydrogenase NM domain-like"/>
    <property type="match status" value="1"/>
</dbReference>
<evidence type="ECO:0000259" key="9">
    <source>
        <dbReference type="Pfam" id="PF02771"/>
    </source>
</evidence>
<proteinExistence type="inferred from homology"/>
<dbReference type="InterPro" id="IPR037069">
    <property type="entry name" value="AcylCoA_DH/ox_N_sf"/>
</dbReference>
<evidence type="ECO:0000256" key="3">
    <source>
        <dbReference type="ARBA" id="ARBA00022630"/>
    </source>
</evidence>
<evidence type="ECO:0000256" key="1">
    <source>
        <dbReference type="ARBA" id="ARBA00001974"/>
    </source>
</evidence>
<dbReference type="RefSeq" id="XP_008713046.1">
    <property type="nucleotide sequence ID" value="XM_008714824.1"/>
</dbReference>
<dbReference type="InterPro" id="IPR006091">
    <property type="entry name" value="Acyl-CoA_Oxase/DH_mid-dom"/>
</dbReference>
<evidence type="ECO:0000259" key="8">
    <source>
        <dbReference type="Pfam" id="PF02770"/>
    </source>
</evidence>
<dbReference type="GO" id="GO:0033539">
    <property type="term" value="P:fatty acid beta-oxidation using acyl-CoA dehydrogenase"/>
    <property type="evidence" value="ECO:0007669"/>
    <property type="project" value="TreeGrafter"/>
</dbReference>
<comment type="cofactor">
    <cofactor evidence="1 6">
        <name>FAD</name>
        <dbReference type="ChEBI" id="CHEBI:57692"/>
    </cofactor>
</comment>
<dbReference type="STRING" id="1220924.W2S8Y6"/>
<dbReference type="PANTHER" id="PTHR48083">
    <property type="entry name" value="MEDIUM-CHAIN SPECIFIC ACYL-COA DEHYDROGENASE, MITOCHONDRIAL-RELATED"/>
    <property type="match status" value="1"/>
</dbReference>
<dbReference type="Proteomes" id="UP000030752">
    <property type="component" value="Unassembled WGS sequence"/>
</dbReference>
<dbReference type="SUPFAM" id="SSF47203">
    <property type="entry name" value="Acyl-CoA dehydrogenase C-terminal domain-like"/>
    <property type="match status" value="1"/>
</dbReference>
<gene>
    <name evidence="10" type="ORF">HMPREF1541_10153</name>
</gene>
<comment type="similarity">
    <text evidence="2 6">Belongs to the acyl-CoA dehydrogenase family.</text>
</comment>
<dbReference type="Pfam" id="PF00441">
    <property type="entry name" value="Acyl-CoA_dh_1"/>
    <property type="match status" value="1"/>
</dbReference>
<keyword evidence="4 6" id="KW-0274">FAD</keyword>
<dbReference type="PROSITE" id="PS00072">
    <property type="entry name" value="ACYL_COA_DH_1"/>
    <property type="match status" value="1"/>
</dbReference>
<evidence type="ECO:0008006" key="12">
    <source>
        <dbReference type="Google" id="ProtNLM"/>
    </source>
</evidence>
<dbReference type="InterPro" id="IPR006089">
    <property type="entry name" value="Acyl-CoA_DH_CS"/>
</dbReference>
<evidence type="ECO:0000313" key="10">
    <source>
        <dbReference type="EMBL" id="ETN44483.1"/>
    </source>
</evidence>
<dbReference type="InParanoid" id="W2S8Y6"/>
<dbReference type="PANTHER" id="PTHR48083:SF15">
    <property type="entry name" value="ACYL-COA DEHYDROGENASE APDG"/>
    <property type="match status" value="1"/>
</dbReference>
<feature type="domain" description="Acyl-CoA oxidase/dehydrogenase middle" evidence="8">
    <location>
        <begin position="162"/>
        <end position="257"/>
    </location>
</feature>
<evidence type="ECO:0000256" key="5">
    <source>
        <dbReference type="ARBA" id="ARBA00023002"/>
    </source>
</evidence>
<dbReference type="GO" id="GO:0050660">
    <property type="term" value="F:flavin adenine dinucleotide binding"/>
    <property type="evidence" value="ECO:0007669"/>
    <property type="project" value="InterPro"/>
</dbReference>
<evidence type="ECO:0000256" key="6">
    <source>
        <dbReference type="RuleBase" id="RU362125"/>
    </source>
</evidence>
<dbReference type="VEuPathDB" id="FungiDB:HMPREF1541_10153"/>
<dbReference type="GO" id="GO:0005737">
    <property type="term" value="C:cytoplasm"/>
    <property type="evidence" value="ECO:0007669"/>
    <property type="project" value="TreeGrafter"/>
</dbReference>
<dbReference type="InterPro" id="IPR050741">
    <property type="entry name" value="Acyl-CoA_dehydrogenase"/>
</dbReference>
<dbReference type="OrthoDB" id="10254877at2759"/>
<name>W2S8Y6_CYPE1</name>
<keyword evidence="5 6" id="KW-0560">Oxidoreductase</keyword>
<keyword evidence="3 6" id="KW-0285">Flavoprotein</keyword>
<dbReference type="GO" id="GO:0003995">
    <property type="term" value="F:acyl-CoA dehydrogenase activity"/>
    <property type="evidence" value="ECO:0007669"/>
    <property type="project" value="InterPro"/>
</dbReference>
<dbReference type="Pfam" id="PF02770">
    <property type="entry name" value="Acyl-CoA_dh_M"/>
    <property type="match status" value="1"/>
</dbReference>
<accession>W2S8Y6</accession>
<dbReference type="Gene3D" id="1.10.540.10">
    <property type="entry name" value="Acyl-CoA dehydrogenase/oxidase, N-terminal domain"/>
    <property type="match status" value="1"/>
</dbReference>
<feature type="domain" description="Acyl-CoA dehydrogenase/oxidase C-terminal" evidence="7">
    <location>
        <begin position="270"/>
        <end position="427"/>
    </location>
</feature>
<evidence type="ECO:0000259" key="7">
    <source>
        <dbReference type="Pfam" id="PF00441"/>
    </source>
</evidence>
<dbReference type="Pfam" id="PF02771">
    <property type="entry name" value="Acyl-CoA_dh_N"/>
    <property type="match status" value="1"/>
</dbReference>
<dbReference type="InterPro" id="IPR013786">
    <property type="entry name" value="AcylCoA_DH/ox_N"/>
</dbReference>
<evidence type="ECO:0000313" key="11">
    <source>
        <dbReference type="Proteomes" id="UP000030752"/>
    </source>
</evidence>
<sequence>MAATDKTAPSAIPFAEPSYLRGLPSPYFKDTHLQFQKRCRAFMEEHFLPYALEWETEGTVPPHVFDLFNKHNMLLPNLKSPLPVAWLQKLGLNDILGVPVSEWDYLHTAIWVDERARTGISGPGSSLSPGFAYGIPPILSFGSEDLQARFLPDLLTGRKRCCIAITEPHAGSDVAGIQTTAKRSADGKHFILNGEKKWITNGIWSDYATMAVRTGGVGPAGISVMVVPLKGHPGVTMRRLKVMGQQAGGTTYIELDDAKVPVENLLGKEGEGMKYIMQNFNHERLLIALGATRQARVALSAAVAYALKREAFGKPLMSQPVVRNRIARAAAELETLQAYGLEFCHQLNHLSKNEADEKLGGPTALLKAKAGLVLNECAQTAVLVFGGNGYTRTGQGELVEKIYRDVMGARIPGGSEDVMLDLAVRQLVKLYERGVKREGKL</sequence>
<dbReference type="EMBL" id="KB822714">
    <property type="protein sequence ID" value="ETN44483.1"/>
    <property type="molecule type" value="Genomic_DNA"/>
</dbReference>
<dbReference type="InterPro" id="IPR046373">
    <property type="entry name" value="Acyl-CoA_Oxase/DH_mid-dom_sf"/>
</dbReference>
<dbReference type="InterPro" id="IPR009075">
    <property type="entry name" value="AcylCo_DH/oxidase_C"/>
</dbReference>
<dbReference type="eggNOG" id="KOG0141">
    <property type="taxonomic scope" value="Eukaryota"/>
</dbReference>
<organism evidence="10 11">
    <name type="scientific">Cyphellophora europaea (strain CBS 101466)</name>
    <name type="common">Phialophora europaea</name>
    <dbReference type="NCBI Taxonomy" id="1220924"/>
    <lineage>
        <taxon>Eukaryota</taxon>
        <taxon>Fungi</taxon>
        <taxon>Dikarya</taxon>
        <taxon>Ascomycota</taxon>
        <taxon>Pezizomycotina</taxon>
        <taxon>Eurotiomycetes</taxon>
        <taxon>Chaetothyriomycetidae</taxon>
        <taxon>Chaetothyriales</taxon>
        <taxon>Cyphellophoraceae</taxon>
        <taxon>Cyphellophora</taxon>
    </lineage>
</organism>
<keyword evidence="11" id="KW-1185">Reference proteome</keyword>
<dbReference type="Gene3D" id="1.20.140.10">
    <property type="entry name" value="Butyryl-CoA Dehydrogenase, subunit A, domain 3"/>
    <property type="match status" value="1"/>
</dbReference>
<feature type="domain" description="Acyl-CoA dehydrogenase/oxidase N-terminal" evidence="9">
    <location>
        <begin position="30"/>
        <end position="157"/>
    </location>
</feature>
<dbReference type="Gene3D" id="2.40.110.10">
    <property type="entry name" value="Butyryl-CoA Dehydrogenase, subunit A, domain 2"/>
    <property type="match status" value="1"/>
</dbReference>
<evidence type="ECO:0000256" key="4">
    <source>
        <dbReference type="ARBA" id="ARBA00022827"/>
    </source>
</evidence>
<dbReference type="InterPro" id="IPR009100">
    <property type="entry name" value="AcylCoA_DH/oxidase_NM_dom_sf"/>
</dbReference>
<evidence type="ECO:0000256" key="2">
    <source>
        <dbReference type="ARBA" id="ARBA00009347"/>
    </source>
</evidence>
<dbReference type="InterPro" id="IPR036250">
    <property type="entry name" value="AcylCo_DH-like_C"/>
</dbReference>
<dbReference type="GeneID" id="19977492"/>
<protein>
    <recommendedName>
        <fullName evidence="12">Acyl-CoA dehydrogenase</fullName>
    </recommendedName>
</protein>